<dbReference type="Proteomes" id="UP000641910">
    <property type="component" value="Unassembled WGS sequence"/>
</dbReference>
<protein>
    <submittedName>
        <fullName evidence="1">EndoU domain-containing protein</fullName>
    </submittedName>
</protein>
<name>A0ABS0QLE3_THEVU</name>
<dbReference type="EMBL" id="JAECVU010000013">
    <property type="protein sequence ID" value="MBH8589788.1"/>
    <property type="molecule type" value="Genomic_DNA"/>
</dbReference>
<evidence type="ECO:0000313" key="2">
    <source>
        <dbReference type="Proteomes" id="UP000641910"/>
    </source>
</evidence>
<dbReference type="RefSeq" id="WP_082813579.1">
    <property type="nucleotide sequence ID" value="NZ_JACEIS010000016.1"/>
</dbReference>
<reference evidence="1 2" key="1">
    <citation type="submission" date="2020-12" db="EMBL/GenBank/DDBJ databases">
        <title>WGS of Thermoactinomyces spp.</title>
        <authorList>
            <person name="Cheng K."/>
        </authorList>
    </citation>
    <scope>NUCLEOTIDE SEQUENCE [LARGE SCALE GENOMIC DNA]</scope>
    <source>
        <strain evidence="2">CICC 10650\ACCC 41061</strain>
    </source>
</reference>
<proteinExistence type="predicted"/>
<sequence length="45" mass="5130">MAEGLSNKRIKGRTVEGYSNNGMKFVGYLDNQGKIKNFYPVFVEE</sequence>
<organism evidence="1 2">
    <name type="scientific">Thermoactinomyces vulgaris</name>
    <dbReference type="NCBI Taxonomy" id="2026"/>
    <lineage>
        <taxon>Bacteria</taxon>
        <taxon>Bacillati</taxon>
        <taxon>Bacillota</taxon>
        <taxon>Bacilli</taxon>
        <taxon>Bacillales</taxon>
        <taxon>Thermoactinomycetaceae</taxon>
        <taxon>Thermoactinomyces</taxon>
    </lineage>
</organism>
<evidence type="ECO:0000313" key="1">
    <source>
        <dbReference type="EMBL" id="MBH8589788.1"/>
    </source>
</evidence>
<accession>A0ABS0QLE3</accession>
<keyword evidence="2" id="KW-1185">Reference proteome</keyword>
<gene>
    <name evidence="1" type="ORF">I8U22_13380</name>
</gene>
<comment type="caution">
    <text evidence="1">The sequence shown here is derived from an EMBL/GenBank/DDBJ whole genome shotgun (WGS) entry which is preliminary data.</text>
</comment>